<evidence type="ECO:0000313" key="2">
    <source>
        <dbReference type="Proteomes" id="UP000237000"/>
    </source>
</evidence>
<name>A0A2P5FPJ6_TREOI</name>
<keyword evidence="2" id="KW-1185">Reference proteome</keyword>
<dbReference type="Proteomes" id="UP000237000">
    <property type="component" value="Unassembled WGS sequence"/>
</dbReference>
<dbReference type="EMBL" id="JXTC01000017">
    <property type="protein sequence ID" value="PON99660.1"/>
    <property type="molecule type" value="Genomic_DNA"/>
</dbReference>
<sequence length="106" mass="11813">MHFCGFGGRLSPSTSPLPLSLLPTKHKIGTLPSSLSLHPSPSLQKSPLPNIALSRRARQASTHPRWITDYTFNSYEITILAYRNICIRPQTVRTGAFPTPRNGPRY</sequence>
<evidence type="ECO:0000313" key="1">
    <source>
        <dbReference type="EMBL" id="PON99660.1"/>
    </source>
</evidence>
<comment type="caution">
    <text evidence="1">The sequence shown here is derived from an EMBL/GenBank/DDBJ whole genome shotgun (WGS) entry which is preliminary data.</text>
</comment>
<reference evidence="2" key="1">
    <citation type="submission" date="2016-06" db="EMBL/GenBank/DDBJ databases">
        <title>Parallel loss of symbiosis genes in relatives of nitrogen-fixing non-legume Parasponia.</title>
        <authorList>
            <person name="Van Velzen R."/>
            <person name="Holmer R."/>
            <person name="Bu F."/>
            <person name="Rutten L."/>
            <person name="Van Zeijl A."/>
            <person name="Liu W."/>
            <person name="Santuari L."/>
            <person name="Cao Q."/>
            <person name="Sharma T."/>
            <person name="Shen D."/>
            <person name="Roswanjaya Y."/>
            <person name="Wardhani T."/>
            <person name="Kalhor M.S."/>
            <person name="Jansen J."/>
            <person name="Van den Hoogen J."/>
            <person name="Gungor B."/>
            <person name="Hartog M."/>
            <person name="Hontelez J."/>
            <person name="Verver J."/>
            <person name="Yang W.-C."/>
            <person name="Schijlen E."/>
            <person name="Repin R."/>
            <person name="Schilthuizen M."/>
            <person name="Schranz E."/>
            <person name="Heidstra R."/>
            <person name="Miyata K."/>
            <person name="Fedorova E."/>
            <person name="Kohlen W."/>
            <person name="Bisseling T."/>
            <person name="Smit S."/>
            <person name="Geurts R."/>
        </authorList>
    </citation>
    <scope>NUCLEOTIDE SEQUENCE [LARGE SCALE GENOMIC DNA]</scope>
    <source>
        <strain evidence="2">cv. RG33-2</strain>
    </source>
</reference>
<dbReference type="InParanoid" id="A0A2P5FPJ6"/>
<organism evidence="1 2">
    <name type="scientific">Trema orientale</name>
    <name type="common">Charcoal tree</name>
    <name type="synonym">Celtis orientalis</name>
    <dbReference type="NCBI Taxonomy" id="63057"/>
    <lineage>
        <taxon>Eukaryota</taxon>
        <taxon>Viridiplantae</taxon>
        <taxon>Streptophyta</taxon>
        <taxon>Embryophyta</taxon>
        <taxon>Tracheophyta</taxon>
        <taxon>Spermatophyta</taxon>
        <taxon>Magnoliopsida</taxon>
        <taxon>eudicotyledons</taxon>
        <taxon>Gunneridae</taxon>
        <taxon>Pentapetalae</taxon>
        <taxon>rosids</taxon>
        <taxon>fabids</taxon>
        <taxon>Rosales</taxon>
        <taxon>Cannabaceae</taxon>
        <taxon>Trema</taxon>
    </lineage>
</organism>
<proteinExistence type="predicted"/>
<dbReference type="AlphaFoldDB" id="A0A2P5FPJ6"/>
<accession>A0A2P5FPJ6</accession>
<gene>
    <name evidence="1" type="ORF">TorRG33x02_044250</name>
</gene>
<protein>
    <submittedName>
        <fullName evidence="1">Uncharacterized protein</fullName>
    </submittedName>
</protein>